<evidence type="ECO:0000313" key="2">
    <source>
        <dbReference type="Proteomes" id="UP000199515"/>
    </source>
</evidence>
<dbReference type="Proteomes" id="UP000199515">
    <property type="component" value="Unassembled WGS sequence"/>
</dbReference>
<proteinExistence type="predicted"/>
<reference evidence="1 2" key="1">
    <citation type="submission" date="2016-10" db="EMBL/GenBank/DDBJ databases">
        <authorList>
            <person name="de Groot N.N."/>
        </authorList>
    </citation>
    <scope>NUCLEOTIDE SEQUENCE [LARGE SCALE GENOMIC DNA]</scope>
    <source>
        <strain evidence="1 2">CPCC 202699</strain>
    </source>
</reference>
<sequence>MRLVLGFALVLLLAGCTTPRKPVTAEPPGSPSSPTTVVVVTSTVPAPPSTATAPALTRTISKQVSQTRQPPMFGYQCRDGDEKKYEVCAGHKAWVDGQLEFANCLSSGGTWDIERQVCVRK</sequence>
<evidence type="ECO:0000313" key="1">
    <source>
        <dbReference type="EMBL" id="SDZ30609.1"/>
    </source>
</evidence>
<dbReference type="RefSeq" id="WP_091298375.1">
    <property type="nucleotide sequence ID" value="NZ_FNON01000012.1"/>
</dbReference>
<dbReference type="STRING" id="589385.SAMN05421504_11291"/>
<protein>
    <submittedName>
        <fullName evidence="1">Uncharacterized protein</fullName>
    </submittedName>
</protein>
<name>A0A1H3S0B6_9PSEU</name>
<dbReference type="EMBL" id="FNON01000012">
    <property type="protein sequence ID" value="SDZ30609.1"/>
    <property type="molecule type" value="Genomic_DNA"/>
</dbReference>
<accession>A0A1H3S0B6</accession>
<organism evidence="1 2">
    <name type="scientific">Amycolatopsis xylanica</name>
    <dbReference type="NCBI Taxonomy" id="589385"/>
    <lineage>
        <taxon>Bacteria</taxon>
        <taxon>Bacillati</taxon>
        <taxon>Actinomycetota</taxon>
        <taxon>Actinomycetes</taxon>
        <taxon>Pseudonocardiales</taxon>
        <taxon>Pseudonocardiaceae</taxon>
        <taxon>Amycolatopsis</taxon>
    </lineage>
</organism>
<dbReference type="AlphaFoldDB" id="A0A1H3S0B6"/>
<gene>
    <name evidence="1" type="ORF">SAMN05421504_11291</name>
</gene>
<dbReference type="OrthoDB" id="3638645at2"/>
<dbReference type="PROSITE" id="PS51257">
    <property type="entry name" value="PROKAR_LIPOPROTEIN"/>
    <property type="match status" value="1"/>
</dbReference>
<keyword evidence="2" id="KW-1185">Reference proteome</keyword>